<feature type="compositionally biased region" description="Basic and acidic residues" evidence="1">
    <location>
        <begin position="231"/>
        <end position="242"/>
    </location>
</feature>
<dbReference type="AlphaFoldDB" id="A0AAN8FXI7"/>
<proteinExistence type="predicted"/>
<name>A0AAN8FXI7_TRICO</name>
<feature type="region of interest" description="Disordered" evidence="1">
    <location>
        <begin position="122"/>
        <end position="153"/>
    </location>
</feature>
<dbReference type="Proteomes" id="UP001331761">
    <property type="component" value="Unassembled WGS sequence"/>
</dbReference>
<feature type="compositionally biased region" description="Polar residues" evidence="1">
    <location>
        <begin position="247"/>
        <end position="258"/>
    </location>
</feature>
<evidence type="ECO:0000313" key="2">
    <source>
        <dbReference type="EMBL" id="KAK5972398.1"/>
    </source>
</evidence>
<keyword evidence="3" id="KW-1185">Reference proteome</keyword>
<accession>A0AAN8FXI7</accession>
<sequence>MSSDEGVGNELYVVMFGSPQKSILFEKLCQAAKKYERHVHYQDVHYLTVDCDGKEELLEFTDPGLARTGGREMAIKRADLALLFYSALSLSSLHNLQALKEDLEMKSHLPLRLLCDSDEIVEDEEDGGSTGISSVSEGYESDPEREGKVRRRNSMEKIRKAHEEGGMAVEQGQQWANELGPDCEFMMLSSCQFNDARTFLEGIVSTIRSHRNSRARSLINRLKPRSKSSPRKSDASPKEGRLCAKSRGTSASNSTDSNSGEKLDNKSKVCSIM</sequence>
<feature type="compositionally biased region" description="Basic and acidic residues" evidence="1">
    <location>
        <begin position="142"/>
        <end position="153"/>
    </location>
</feature>
<evidence type="ECO:0000256" key="1">
    <source>
        <dbReference type="SAM" id="MobiDB-lite"/>
    </source>
</evidence>
<evidence type="ECO:0000313" key="3">
    <source>
        <dbReference type="Proteomes" id="UP001331761"/>
    </source>
</evidence>
<dbReference type="InterPro" id="IPR027417">
    <property type="entry name" value="P-loop_NTPase"/>
</dbReference>
<dbReference type="Gene3D" id="3.40.50.300">
    <property type="entry name" value="P-loop containing nucleotide triphosphate hydrolases"/>
    <property type="match status" value="1"/>
</dbReference>
<reference evidence="2 3" key="1">
    <citation type="submission" date="2019-10" db="EMBL/GenBank/DDBJ databases">
        <title>Assembly and Annotation for the nematode Trichostrongylus colubriformis.</title>
        <authorList>
            <person name="Martin J."/>
        </authorList>
    </citation>
    <scope>NUCLEOTIDE SEQUENCE [LARGE SCALE GENOMIC DNA]</scope>
    <source>
        <strain evidence="2">G859</strain>
        <tissue evidence="2">Whole worm</tissue>
    </source>
</reference>
<dbReference type="PANTHER" id="PTHR36935">
    <property type="entry name" value="PROTEIN CBG00261"/>
    <property type="match status" value="1"/>
</dbReference>
<feature type="region of interest" description="Disordered" evidence="1">
    <location>
        <begin position="210"/>
        <end position="273"/>
    </location>
</feature>
<organism evidence="2 3">
    <name type="scientific">Trichostrongylus colubriformis</name>
    <name type="common">Black scour worm</name>
    <dbReference type="NCBI Taxonomy" id="6319"/>
    <lineage>
        <taxon>Eukaryota</taxon>
        <taxon>Metazoa</taxon>
        <taxon>Ecdysozoa</taxon>
        <taxon>Nematoda</taxon>
        <taxon>Chromadorea</taxon>
        <taxon>Rhabditida</taxon>
        <taxon>Rhabditina</taxon>
        <taxon>Rhabditomorpha</taxon>
        <taxon>Strongyloidea</taxon>
        <taxon>Trichostrongylidae</taxon>
        <taxon>Trichostrongylus</taxon>
    </lineage>
</organism>
<protein>
    <submittedName>
        <fullName evidence="2">Uncharacterized protein</fullName>
    </submittedName>
</protein>
<dbReference type="PANTHER" id="PTHR36935:SF1">
    <property type="entry name" value="RAS FAMILY PROTEIN"/>
    <property type="match status" value="1"/>
</dbReference>
<gene>
    <name evidence="2" type="ORF">GCK32_005175</name>
</gene>
<comment type="caution">
    <text evidence="2">The sequence shown here is derived from an EMBL/GenBank/DDBJ whole genome shotgun (WGS) entry which is preliminary data.</text>
</comment>
<dbReference type="EMBL" id="WIXE01016715">
    <property type="protein sequence ID" value="KAK5972398.1"/>
    <property type="molecule type" value="Genomic_DNA"/>
</dbReference>